<dbReference type="GO" id="GO:0016020">
    <property type="term" value="C:membrane"/>
    <property type="evidence" value="ECO:0007669"/>
    <property type="project" value="UniProtKB-SubCell"/>
</dbReference>
<evidence type="ECO:0000256" key="5">
    <source>
        <dbReference type="ARBA" id="ARBA00023136"/>
    </source>
</evidence>
<feature type="transmembrane region" description="Helical" evidence="7">
    <location>
        <begin position="20"/>
        <end position="38"/>
    </location>
</feature>
<feature type="transmembrane region" description="Helical" evidence="7">
    <location>
        <begin position="299"/>
        <end position="323"/>
    </location>
</feature>
<accession>A0A1H2E078</accession>
<dbReference type="SUPFAM" id="SSF161070">
    <property type="entry name" value="SNF-like"/>
    <property type="match status" value="1"/>
</dbReference>
<dbReference type="PROSITE" id="PS50267">
    <property type="entry name" value="NA_NEUROTRAN_SYMP_3"/>
    <property type="match status" value="1"/>
</dbReference>
<feature type="transmembrane region" description="Helical" evidence="7">
    <location>
        <begin position="416"/>
        <end position="437"/>
    </location>
</feature>
<evidence type="ECO:0000256" key="3">
    <source>
        <dbReference type="ARBA" id="ARBA00022692"/>
    </source>
</evidence>
<keyword evidence="4 7" id="KW-1133">Transmembrane helix</keyword>
<dbReference type="OrthoDB" id="9762833at2"/>
<dbReference type="CDD" id="cd10336">
    <property type="entry name" value="SLC6sbd_Tyt1-Like"/>
    <property type="match status" value="1"/>
</dbReference>
<dbReference type="GO" id="GO:0015293">
    <property type="term" value="F:symporter activity"/>
    <property type="evidence" value="ECO:0007669"/>
    <property type="project" value="UniProtKB-KW"/>
</dbReference>
<feature type="transmembrane region" description="Helical" evidence="7">
    <location>
        <begin position="93"/>
        <end position="117"/>
    </location>
</feature>
<keyword evidence="9" id="KW-1185">Reference proteome</keyword>
<keyword evidence="6" id="KW-0769">Symport</keyword>
<dbReference type="InterPro" id="IPR000175">
    <property type="entry name" value="Na/ntran_symport"/>
</dbReference>
<keyword evidence="2 6" id="KW-0813">Transport</keyword>
<dbReference type="PANTHER" id="PTHR42948">
    <property type="entry name" value="TRANSPORTER"/>
    <property type="match status" value="1"/>
</dbReference>
<dbReference type="PRINTS" id="PR00176">
    <property type="entry name" value="NANEUSMPORT"/>
</dbReference>
<dbReference type="AlphaFoldDB" id="A0A1H2E078"/>
<dbReference type="RefSeq" id="WP_092383207.1">
    <property type="nucleotide sequence ID" value="NZ_LT629787.1"/>
</dbReference>
<feature type="transmembrane region" description="Helical" evidence="7">
    <location>
        <begin position="245"/>
        <end position="265"/>
    </location>
</feature>
<comment type="subcellular location">
    <subcellularLocation>
        <location evidence="1">Membrane</location>
        <topology evidence="1">Multi-pass membrane protein</topology>
    </subcellularLocation>
</comment>
<feature type="transmembrane region" description="Helical" evidence="7">
    <location>
        <begin position="137"/>
        <end position="156"/>
    </location>
</feature>
<feature type="transmembrane region" description="Helical" evidence="7">
    <location>
        <begin position="335"/>
        <end position="356"/>
    </location>
</feature>
<feature type="transmembrane region" description="Helical" evidence="7">
    <location>
        <begin position="210"/>
        <end position="233"/>
    </location>
</feature>
<name>A0A1H2E078_9GAMM</name>
<evidence type="ECO:0000256" key="6">
    <source>
        <dbReference type="RuleBase" id="RU003732"/>
    </source>
</evidence>
<feature type="transmembrane region" description="Helical" evidence="7">
    <location>
        <begin position="376"/>
        <end position="396"/>
    </location>
</feature>
<feature type="transmembrane region" description="Helical" evidence="7">
    <location>
        <begin position="50"/>
        <end position="72"/>
    </location>
</feature>
<proteinExistence type="inferred from homology"/>
<gene>
    <name evidence="8" type="ORF">SAMN05216210_0167</name>
</gene>
<protein>
    <recommendedName>
        <fullName evidence="6">Transporter</fullName>
    </recommendedName>
</protein>
<dbReference type="STRING" id="1434072.SAMN05216210_0167"/>
<keyword evidence="5 7" id="KW-0472">Membrane</keyword>
<dbReference type="InterPro" id="IPR047218">
    <property type="entry name" value="YocR/YhdH-like"/>
</dbReference>
<dbReference type="InterPro" id="IPR037272">
    <property type="entry name" value="SNS_sf"/>
</dbReference>
<dbReference type="Pfam" id="PF00209">
    <property type="entry name" value="SNF"/>
    <property type="match status" value="2"/>
</dbReference>
<evidence type="ECO:0000256" key="7">
    <source>
        <dbReference type="SAM" id="Phobius"/>
    </source>
</evidence>
<dbReference type="PANTHER" id="PTHR42948:SF1">
    <property type="entry name" value="TRANSPORTER"/>
    <property type="match status" value="1"/>
</dbReference>
<sequence>MSNPGAETAKTRGQWSSEPAFIFSMAAAAVGLGNLWRFPYMVGEYGGGAFILAYLIALFIVCLPIMYLEVAAGRLAQGNTVHTYRQVHRWGAWYGWFVVGLTVIISSYYLVITGWTLGYAVDAIRDDLQVFSDFSAGYASVYYFLGIIALSSLVLIRGIGALEAFSKILMPVLLIIIIALVITASQMEGWQQAKEFLLYADFSAWQESELWIMAFAQGFYTLAIGQGYLVTYGSYIPAKAHVPRACLIVGVTESGIALLAGWMIFPFVFTYGMDPGQGSQLAFSTLPVVFENMSWGVPVAMAFFLLFFMAAFSSCLAGLKVIVSAIAEEFGVSNLRAVGMVAVMMLALGLPSALSFSPLELSVGGTPVLDWIDQLVGGQVVLFSGVLGAGFFCWMVKPMRLRKGLGTRSHWWEWRIYIVGRWLPFLVLGWVLLIWLLGGGLAD</sequence>
<reference evidence="9" key="1">
    <citation type="submission" date="2016-10" db="EMBL/GenBank/DDBJ databases">
        <authorList>
            <person name="Varghese N."/>
            <person name="Submissions S."/>
        </authorList>
    </citation>
    <scope>NUCLEOTIDE SEQUENCE [LARGE SCALE GENOMIC DNA]</scope>
    <source>
        <strain evidence="9">CECT 8338</strain>
    </source>
</reference>
<dbReference type="PROSITE" id="PS00610">
    <property type="entry name" value="NA_NEUROTRAN_SYMP_1"/>
    <property type="match status" value="1"/>
</dbReference>
<dbReference type="EMBL" id="LT629787">
    <property type="protein sequence ID" value="SDT88435.1"/>
    <property type="molecule type" value="Genomic_DNA"/>
</dbReference>
<keyword evidence="3 6" id="KW-0812">Transmembrane</keyword>
<evidence type="ECO:0000313" key="8">
    <source>
        <dbReference type="EMBL" id="SDT88435.1"/>
    </source>
</evidence>
<dbReference type="NCBIfam" id="NF037979">
    <property type="entry name" value="Na_transp"/>
    <property type="match status" value="1"/>
</dbReference>
<organism evidence="8 9">
    <name type="scientific">Halopseudomonas salegens</name>
    <dbReference type="NCBI Taxonomy" id="1434072"/>
    <lineage>
        <taxon>Bacteria</taxon>
        <taxon>Pseudomonadati</taxon>
        <taxon>Pseudomonadota</taxon>
        <taxon>Gammaproteobacteria</taxon>
        <taxon>Pseudomonadales</taxon>
        <taxon>Pseudomonadaceae</taxon>
        <taxon>Halopseudomonas</taxon>
    </lineage>
</organism>
<evidence type="ECO:0000256" key="1">
    <source>
        <dbReference type="ARBA" id="ARBA00004141"/>
    </source>
</evidence>
<comment type="similarity">
    <text evidence="6">Belongs to the sodium:neurotransmitter symporter (SNF) (TC 2.A.22) family.</text>
</comment>
<evidence type="ECO:0000256" key="4">
    <source>
        <dbReference type="ARBA" id="ARBA00022989"/>
    </source>
</evidence>
<dbReference type="Proteomes" id="UP000243924">
    <property type="component" value="Chromosome I"/>
</dbReference>
<evidence type="ECO:0000313" key="9">
    <source>
        <dbReference type="Proteomes" id="UP000243924"/>
    </source>
</evidence>
<evidence type="ECO:0000256" key="2">
    <source>
        <dbReference type="ARBA" id="ARBA00022448"/>
    </source>
</evidence>
<feature type="transmembrane region" description="Helical" evidence="7">
    <location>
        <begin position="168"/>
        <end position="190"/>
    </location>
</feature>